<sequence length="95" mass="10168">MPSETPLSVRLPQELATHQGVDPTELTPPVGDVIDIEALERTVSAAAGDHGTPPTTVTFEYDTLTVTVEGSEQIDIAVEPTATHRPRPQNLRVAD</sequence>
<feature type="domain" description="Halobacterial output" evidence="2">
    <location>
        <begin position="4"/>
        <end position="76"/>
    </location>
</feature>
<dbReference type="AlphaFoldDB" id="A0ABD6DAI0"/>
<evidence type="ECO:0000313" key="3">
    <source>
        <dbReference type="EMBL" id="MFD1642113.1"/>
    </source>
</evidence>
<dbReference type="InterPro" id="IPR040624">
    <property type="entry name" value="HalOD1"/>
</dbReference>
<keyword evidence="4" id="KW-1185">Reference proteome</keyword>
<evidence type="ECO:0000313" key="4">
    <source>
        <dbReference type="Proteomes" id="UP001597052"/>
    </source>
</evidence>
<reference evidence="3 4" key="1">
    <citation type="journal article" date="2019" name="Int. J. Syst. Evol. Microbiol.">
        <title>The Global Catalogue of Microorganisms (GCM) 10K type strain sequencing project: providing services to taxonomists for standard genome sequencing and annotation.</title>
        <authorList>
            <consortium name="The Broad Institute Genomics Platform"/>
            <consortium name="The Broad Institute Genome Sequencing Center for Infectious Disease"/>
            <person name="Wu L."/>
            <person name="Ma J."/>
        </authorList>
    </citation>
    <scope>NUCLEOTIDE SEQUENCE [LARGE SCALE GENOMIC DNA]</scope>
    <source>
        <strain evidence="3 4">CGMCC 1.10593</strain>
    </source>
</reference>
<evidence type="ECO:0000259" key="2">
    <source>
        <dbReference type="Pfam" id="PF18545"/>
    </source>
</evidence>
<comment type="caution">
    <text evidence="3">The sequence shown here is derived from an EMBL/GenBank/DDBJ whole genome shotgun (WGS) entry which is preliminary data.</text>
</comment>
<proteinExistence type="predicted"/>
<organism evidence="3 4">
    <name type="scientific">Halohasta litorea</name>
    <dbReference type="NCBI Taxonomy" id="869891"/>
    <lineage>
        <taxon>Archaea</taxon>
        <taxon>Methanobacteriati</taxon>
        <taxon>Methanobacteriota</taxon>
        <taxon>Stenosarchaea group</taxon>
        <taxon>Halobacteria</taxon>
        <taxon>Halobacteriales</taxon>
        <taxon>Haloferacaceae</taxon>
        <taxon>Halohasta</taxon>
    </lineage>
</organism>
<gene>
    <name evidence="3" type="ORF">ACFSBW_09550</name>
</gene>
<feature type="region of interest" description="Disordered" evidence="1">
    <location>
        <begin position="1"/>
        <end position="29"/>
    </location>
</feature>
<accession>A0ABD6DAI0</accession>
<protein>
    <submittedName>
        <fullName evidence="3">HalOD1 output domain-containing protein</fullName>
    </submittedName>
</protein>
<dbReference type="EMBL" id="JBHUDM010000002">
    <property type="protein sequence ID" value="MFD1642113.1"/>
    <property type="molecule type" value="Genomic_DNA"/>
</dbReference>
<name>A0ABD6DAI0_9EURY</name>
<evidence type="ECO:0000256" key="1">
    <source>
        <dbReference type="SAM" id="MobiDB-lite"/>
    </source>
</evidence>
<dbReference type="Proteomes" id="UP001597052">
    <property type="component" value="Unassembled WGS sequence"/>
</dbReference>
<dbReference type="RefSeq" id="WP_256395512.1">
    <property type="nucleotide sequence ID" value="NZ_JANHDJ010000002.1"/>
</dbReference>
<dbReference type="Pfam" id="PF18545">
    <property type="entry name" value="HalOD1"/>
    <property type="match status" value="1"/>
</dbReference>